<dbReference type="NCBIfam" id="NF001263">
    <property type="entry name" value="PRK00226.1-4"/>
    <property type="match status" value="1"/>
</dbReference>
<keyword evidence="12" id="KW-0251">Elongation factor</keyword>
<evidence type="ECO:0000256" key="9">
    <source>
        <dbReference type="RuleBase" id="RU000556"/>
    </source>
</evidence>
<dbReference type="AlphaFoldDB" id="A0A1V1PDM4"/>
<keyword evidence="3 8" id="KW-0805">Transcription regulation</keyword>
<dbReference type="InterPro" id="IPR006359">
    <property type="entry name" value="Tscrpt_elong_fac_GreA"/>
</dbReference>
<feature type="domain" description="Transcription elongation factor GreA/GreB C-terminal" evidence="10">
    <location>
        <begin position="84"/>
        <end position="155"/>
    </location>
</feature>
<dbReference type="InterPro" id="IPR023459">
    <property type="entry name" value="Tscrpt_elong_fac_GreA/B_fam"/>
</dbReference>
<dbReference type="EMBL" id="ATBP01000096">
    <property type="protein sequence ID" value="ETR72987.1"/>
    <property type="molecule type" value="Genomic_DNA"/>
</dbReference>
<evidence type="ECO:0000256" key="7">
    <source>
        <dbReference type="ARBA" id="ARBA00030776"/>
    </source>
</evidence>
<dbReference type="FunFam" id="1.10.287.180:FF:000001">
    <property type="entry name" value="Transcription elongation factor GreA"/>
    <property type="match status" value="1"/>
</dbReference>
<dbReference type="Pfam" id="PF03449">
    <property type="entry name" value="GreA_GreB_N"/>
    <property type="match status" value="1"/>
</dbReference>
<comment type="similarity">
    <text evidence="1 8 9">Belongs to the GreA/GreB family.</text>
</comment>
<dbReference type="NCBIfam" id="TIGR01462">
    <property type="entry name" value="greA"/>
    <property type="match status" value="1"/>
</dbReference>
<dbReference type="InterPro" id="IPR036805">
    <property type="entry name" value="Tscrpt_elong_fac_GreA/B_N_sf"/>
</dbReference>
<dbReference type="Gene3D" id="3.10.50.30">
    <property type="entry name" value="Transcription elongation factor, GreA/GreB, C-terminal domain"/>
    <property type="match status" value="1"/>
</dbReference>
<keyword evidence="4 8" id="KW-0238">DNA-binding</keyword>
<dbReference type="Proteomes" id="UP000189670">
    <property type="component" value="Unassembled WGS sequence"/>
</dbReference>
<organism evidence="12 13">
    <name type="scientific">Candidatus Magnetoglobus multicellularis str. Araruama</name>
    <dbReference type="NCBI Taxonomy" id="890399"/>
    <lineage>
        <taxon>Bacteria</taxon>
        <taxon>Pseudomonadati</taxon>
        <taxon>Thermodesulfobacteriota</taxon>
        <taxon>Desulfobacteria</taxon>
        <taxon>Desulfobacterales</taxon>
        <taxon>Desulfobacteraceae</taxon>
        <taxon>Candidatus Magnetoglobus</taxon>
    </lineage>
</organism>
<dbReference type="InterPro" id="IPR036953">
    <property type="entry name" value="GreA/GreB_C_sf"/>
</dbReference>
<name>A0A1V1PDM4_9BACT</name>
<dbReference type="InterPro" id="IPR001437">
    <property type="entry name" value="Tscrpt_elong_fac_GreA/B_C"/>
</dbReference>
<dbReference type="GO" id="GO:0006354">
    <property type="term" value="P:DNA-templated transcription elongation"/>
    <property type="evidence" value="ECO:0007669"/>
    <property type="project" value="TreeGrafter"/>
</dbReference>
<evidence type="ECO:0000256" key="8">
    <source>
        <dbReference type="HAMAP-Rule" id="MF_00105"/>
    </source>
</evidence>
<evidence type="ECO:0000259" key="11">
    <source>
        <dbReference type="Pfam" id="PF03449"/>
    </source>
</evidence>
<keyword evidence="5 8" id="KW-0804">Transcription</keyword>
<evidence type="ECO:0000256" key="5">
    <source>
        <dbReference type="ARBA" id="ARBA00023163"/>
    </source>
</evidence>
<comment type="function">
    <text evidence="6 8 9">Necessary for efficient RNA polymerase transcription elongation past template-encoded arresting sites. The arresting sites in DNA have the property of trapping a certain fraction of elongating RNA polymerases that pass through, resulting in locked ternary complexes. Cleavage of the nascent transcript by cleavage factors such as GreA or GreB allows the resumption of elongation from the new 3'terminus. GreA releases sequences of 2 to 3 nucleotides.</text>
</comment>
<evidence type="ECO:0000256" key="4">
    <source>
        <dbReference type="ARBA" id="ARBA00023125"/>
    </source>
</evidence>
<dbReference type="Pfam" id="PF01272">
    <property type="entry name" value="GreA_GreB"/>
    <property type="match status" value="1"/>
</dbReference>
<dbReference type="GO" id="GO:0070063">
    <property type="term" value="F:RNA polymerase binding"/>
    <property type="evidence" value="ECO:0007669"/>
    <property type="project" value="InterPro"/>
</dbReference>
<protein>
    <recommendedName>
        <fullName evidence="2 8">Transcription elongation factor GreA</fullName>
    </recommendedName>
    <alternativeName>
        <fullName evidence="7 8">Transcript cleavage factor GreA</fullName>
    </alternativeName>
</protein>
<dbReference type="NCBIfam" id="NF001261">
    <property type="entry name" value="PRK00226.1-2"/>
    <property type="match status" value="1"/>
</dbReference>
<dbReference type="SUPFAM" id="SSF54534">
    <property type="entry name" value="FKBP-like"/>
    <property type="match status" value="1"/>
</dbReference>
<evidence type="ECO:0000256" key="3">
    <source>
        <dbReference type="ARBA" id="ARBA00023015"/>
    </source>
</evidence>
<dbReference type="NCBIfam" id="NF001264">
    <property type="entry name" value="PRK00226.1-5"/>
    <property type="match status" value="1"/>
</dbReference>
<sequence>MERIPITPKGYQVLKQELEQLKSVERPQNIQAIEEARAHGDLSENAEFDAAKDRQAFIETRVQELEYKLANADIIDPETLEIGDKAVFGCTVVLENVDSGDEVKYQIVGPDESDIQNGKISFSSPLGKAIIGKEIGAEINVNVPGGRRIYEIIDIV</sequence>
<dbReference type="FunFam" id="3.10.50.30:FF:000001">
    <property type="entry name" value="Transcription elongation factor GreA"/>
    <property type="match status" value="1"/>
</dbReference>
<dbReference type="GO" id="GO:0003746">
    <property type="term" value="F:translation elongation factor activity"/>
    <property type="evidence" value="ECO:0007669"/>
    <property type="project" value="UniProtKB-KW"/>
</dbReference>
<accession>A0A1V1PDM4</accession>
<dbReference type="Gene3D" id="1.10.287.180">
    <property type="entry name" value="Transcription elongation factor, GreA/GreB, N-terminal domain"/>
    <property type="match status" value="1"/>
</dbReference>
<comment type="caution">
    <text evidence="12">The sequence shown here is derived from an EMBL/GenBank/DDBJ whole genome shotgun (WGS) entry which is preliminary data.</text>
</comment>
<reference evidence="13" key="1">
    <citation type="submission" date="2012-11" db="EMBL/GenBank/DDBJ databases">
        <authorList>
            <person name="Lucero-Rivera Y.E."/>
            <person name="Tovar-Ramirez D."/>
        </authorList>
    </citation>
    <scope>NUCLEOTIDE SEQUENCE [LARGE SCALE GENOMIC DNA]</scope>
    <source>
        <strain evidence="13">Araruama</strain>
    </source>
</reference>
<proteinExistence type="inferred from homology"/>
<keyword evidence="12" id="KW-0648">Protein biosynthesis</keyword>
<dbReference type="InterPro" id="IPR028624">
    <property type="entry name" value="Tscrpt_elong_fac_GreA/B"/>
</dbReference>
<dbReference type="SUPFAM" id="SSF46557">
    <property type="entry name" value="GreA transcript cleavage protein, N-terminal domain"/>
    <property type="match status" value="1"/>
</dbReference>
<evidence type="ECO:0000256" key="6">
    <source>
        <dbReference type="ARBA" id="ARBA00024916"/>
    </source>
</evidence>
<dbReference type="PIRSF" id="PIRSF006092">
    <property type="entry name" value="GreA_GreB"/>
    <property type="match status" value="1"/>
</dbReference>
<evidence type="ECO:0000313" key="13">
    <source>
        <dbReference type="Proteomes" id="UP000189670"/>
    </source>
</evidence>
<gene>
    <name evidence="8 12" type="primary">greA</name>
    <name evidence="12" type="ORF">OMM_07214</name>
</gene>
<evidence type="ECO:0000313" key="12">
    <source>
        <dbReference type="EMBL" id="ETR72987.1"/>
    </source>
</evidence>
<dbReference type="GO" id="GO:0032784">
    <property type="term" value="P:regulation of DNA-templated transcription elongation"/>
    <property type="evidence" value="ECO:0007669"/>
    <property type="project" value="UniProtKB-UniRule"/>
</dbReference>
<dbReference type="PANTHER" id="PTHR30437:SF4">
    <property type="entry name" value="TRANSCRIPTION ELONGATION FACTOR GREA"/>
    <property type="match status" value="1"/>
</dbReference>
<feature type="domain" description="Transcription elongation factor GreA/GreB N-terminal" evidence="11">
    <location>
        <begin position="4"/>
        <end position="74"/>
    </location>
</feature>
<dbReference type="GO" id="GO:0003677">
    <property type="term" value="F:DNA binding"/>
    <property type="evidence" value="ECO:0007669"/>
    <property type="project" value="UniProtKB-UniRule"/>
</dbReference>
<evidence type="ECO:0000256" key="2">
    <source>
        <dbReference type="ARBA" id="ARBA00013729"/>
    </source>
</evidence>
<evidence type="ECO:0000259" key="10">
    <source>
        <dbReference type="Pfam" id="PF01272"/>
    </source>
</evidence>
<dbReference type="PANTHER" id="PTHR30437">
    <property type="entry name" value="TRANSCRIPTION ELONGATION FACTOR GREA"/>
    <property type="match status" value="1"/>
</dbReference>
<evidence type="ECO:0000256" key="1">
    <source>
        <dbReference type="ARBA" id="ARBA00008213"/>
    </source>
</evidence>
<dbReference type="HAMAP" id="MF_00105">
    <property type="entry name" value="GreA_GreB"/>
    <property type="match status" value="1"/>
</dbReference>
<dbReference type="InterPro" id="IPR022691">
    <property type="entry name" value="Tscrpt_elong_fac_GreA/B_N"/>
</dbReference>